<dbReference type="EMBL" id="CM009295">
    <property type="protein sequence ID" value="KAI9392220.1"/>
    <property type="molecule type" value="Genomic_DNA"/>
</dbReference>
<evidence type="ECO:0000313" key="2">
    <source>
        <dbReference type="Proteomes" id="UP000006729"/>
    </source>
</evidence>
<accession>A0ACC0SSJ9</accession>
<dbReference type="Proteomes" id="UP000006729">
    <property type="component" value="Chromosome 6"/>
</dbReference>
<protein>
    <submittedName>
        <fullName evidence="1">Uncharacterized protein</fullName>
    </submittedName>
</protein>
<proteinExistence type="predicted"/>
<comment type="caution">
    <text evidence="1">The sequence shown here is derived from an EMBL/GenBank/DDBJ whole genome shotgun (WGS) entry which is preliminary data.</text>
</comment>
<organism evidence="1 2">
    <name type="scientific">Populus trichocarpa</name>
    <name type="common">Western balsam poplar</name>
    <name type="synonym">Populus balsamifera subsp. trichocarpa</name>
    <dbReference type="NCBI Taxonomy" id="3694"/>
    <lineage>
        <taxon>Eukaryota</taxon>
        <taxon>Viridiplantae</taxon>
        <taxon>Streptophyta</taxon>
        <taxon>Embryophyta</taxon>
        <taxon>Tracheophyta</taxon>
        <taxon>Spermatophyta</taxon>
        <taxon>Magnoliopsida</taxon>
        <taxon>eudicotyledons</taxon>
        <taxon>Gunneridae</taxon>
        <taxon>Pentapetalae</taxon>
        <taxon>rosids</taxon>
        <taxon>fabids</taxon>
        <taxon>Malpighiales</taxon>
        <taxon>Salicaceae</taxon>
        <taxon>Saliceae</taxon>
        <taxon>Populus</taxon>
    </lineage>
</organism>
<name>A0ACC0SSJ9_POPTR</name>
<evidence type="ECO:0000313" key="1">
    <source>
        <dbReference type="EMBL" id="KAI9392220.1"/>
    </source>
</evidence>
<keyword evidence="2" id="KW-1185">Reference proteome</keyword>
<reference evidence="1 2" key="1">
    <citation type="journal article" date="2006" name="Science">
        <title>The genome of black cottonwood, Populus trichocarpa (Torr. &amp; Gray).</title>
        <authorList>
            <person name="Tuskan G.A."/>
            <person name="Difazio S."/>
            <person name="Jansson S."/>
            <person name="Bohlmann J."/>
            <person name="Grigoriev I."/>
            <person name="Hellsten U."/>
            <person name="Putnam N."/>
            <person name="Ralph S."/>
            <person name="Rombauts S."/>
            <person name="Salamov A."/>
            <person name="Schein J."/>
            <person name="Sterck L."/>
            <person name="Aerts A."/>
            <person name="Bhalerao R.R."/>
            <person name="Bhalerao R.P."/>
            <person name="Blaudez D."/>
            <person name="Boerjan W."/>
            <person name="Brun A."/>
            <person name="Brunner A."/>
            <person name="Busov V."/>
            <person name="Campbell M."/>
            <person name="Carlson J."/>
            <person name="Chalot M."/>
            <person name="Chapman J."/>
            <person name="Chen G.L."/>
            <person name="Cooper D."/>
            <person name="Coutinho P.M."/>
            <person name="Couturier J."/>
            <person name="Covert S."/>
            <person name="Cronk Q."/>
            <person name="Cunningham R."/>
            <person name="Davis J."/>
            <person name="Degroeve S."/>
            <person name="Dejardin A."/>
            <person name="Depamphilis C."/>
            <person name="Detter J."/>
            <person name="Dirks B."/>
            <person name="Dubchak I."/>
            <person name="Duplessis S."/>
            <person name="Ehlting J."/>
            <person name="Ellis B."/>
            <person name="Gendler K."/>
            <person name="Goodstein D."/>
            <person name="Gribskov M."/>
            <person name="Grimwood J."/>
            <person name="Groover A."/>
            <person name="Gunter L."/>
            <person name="Hamberger B."/>
            <person name="Heinze B."/>
            <person name="Helariutta Y."/>
            <person name="Henrissat B."/>
            <person name="Holligan D."/>
            <person name="Holt R."/>
            <person name="Huang W."/>
            <person name="Islam-Faridi N."/>
            <person name="Jones S."/>
            <person name="Jones-Rhoades M."/>
            <person name="Jorgensen R."/>
            <person name="Joshi C."/>
            <person name="Kangasjarvi J."/>
            <person name="Karlsson J."/>
            <person name="Kelleher C."/>
            <person name="Kirkpatrick R."/>
            <person name="Kirst M."/>
            <person name="Kohler A."/>
            <person name="Kalluri U."/>
            <person name="Larimer F."/>
            <person name="Leebens-Mack J."/>
            <person name="Leple J.C."/>
            <person name="Locascio P."/>
            <person name="Lou Y."/>
            <person name="Lucas S."/>
            <person name="Martin F."/>
            <person name="Montanini B."/>
            <person name="Napoli C."/>
            <person name="Nelson D.R."/>
            <person name="Nelson C."/>
            <person name="Nieminen K."/>
            <person name="Nilsson O."/>
            <person name="Pereda V."/>
            <person name="Peter G."/>
            <person name="Philippe R."/>
            <person name="Pilate G."/>
            <person name="Poliakov A."/>
            <person name="Razumovskaya J."/>
            <person name="Richardson P."/>
            <person name="Rinaldi C."/>
            <person name="Ritland K."/>
            <person name="Rouze P."/>
            <person name="Ryaboy D."/>
            <person name="Schmutz J."/>
            <person name="Schrader J."/>
            <person name="Segerman B."/>
            <person name="Shin H."/>
            <person name="Siddiqui A."/>
            <person name="Sterky F."/>
            <person name="Terry A."/>
            <person name="Tsai C.J."/>
            <person name="Uberbacher E."/>
            <person name="Unneberg P."/>
            <person name="Vahala J."/>
            <person name="Wall K."/>
            <person name="Wessler S."/>
            <person name="Yang G."/>
            <person name="Yin T."/>
            <person name="Douglas C."/>
            <person name="Marra M."/>
            <person name="Sandberg G."/>
            <person name="Van de Peer Y."/>
            <person name="Rokhsar D."/>
        </authorList>
    </citation>
    <scope>NUCLEOTIDE SEQUENCE [LARGE SCALE GENOMIC DNA]</scope>
    <source>
        <strain evidence="2">cv. Nisqually</strain>
    </source>
</reference>
<gene>
    <name evidence="1" type="ORF">POPTR_006G062400v4</name>
</gene>
<sequence>MGCQVHSSKLHVIVFCITVEEKQKYARAVNGSEGTVSKKDLRRINLCPENPNDFREIFHEYAVRLKIESFSDQFGDRGLVRGMFNFYPRCSRPDLVLGVKPRSDRSGITVLLQDREVEGLQIMSDGMFRSPLLRVVTNSELYKLYLEISSNNLNPEKDIGPVDCLVDEQRPRLYRNVKNYGLIYYEWHQKGNVAIDTEMLKIMASSTMSGTRKAMLQLTR</sequence>